<dbReference type="EMBL" id="JAQQWL010000011">
    <property type="protein sequence ID" value="KAK8050405.1"/>
    <property type="molecule type" value="Genomic_DNA"/>
</dbReference>
<dbReference type="Gene3D" id="3.40.720.10">
    <property type="entry name" value="Alkaline Phosphatase, subunit A"/>
    <property type="match status" value="2"/>
</dbReference>
<dbReference type="Pfam" id="PF04185">
    <property type="entry name" value="Phosphoesterase"/>
    <property type="match status" value="1"/>
</dbReference>
<name>A0ABR1TX02_9PEZI</name>
<dbReference type="CDD" id="cd16014">
    <property type="entry name" value="PLC"/>
    <property type="match status" value="1"/>
</dbReference>
<evidence type="ECO:0000256" key="1">
    <source>
        <dbReference type="ARBA" id="ARBA00022801"/>
    </source>
</evidence>
<sequence>MMAAAAAAMYPLVGSAAPAPAPAPAAGSLADIEHVVLFMQENRAFDHYFGTLAGVRGFSDPNVQVNPNGRPVWQQPRRSNNETNLTDASSFLEPWYVNYLDGDWLEATQCMVAGDNGWASNHAAYAGGRNDGWAAHNTPWSWSHFRRRDIPLQFAVADGWTVADMYQESVVASTNPNRVAWVSGSINAPGSPGQPRGRDEGGYPYIDNNETPGCDDLGINCYPLRWRTAAEIYQSRNVSWQVYQDADNFDDNPFAWFAQFQDADAGSELYRRGIAGLDLAAFEAQAANGTLPTISYIVGPAELSEHPPYSPRDGAWLQKRIVDAVTSSPAYNRTALLISYDETGGFGDHVAPYHAPWEKDGGAAGEWLADDPFEPGLGPTLTGPGFRLPFYIVSPWTRGGAVFTEHADHNSQLLFVEAWQRARGVDVATDQMVPWRRAHMSDLVAAFDFTHPDYSVPVLPEVPEPHRMRTATSTARRTARPNLQSGGRRYHRLLLAGWFLHSVNQGFDPPGLSHRRSLANLREGRQGADTSR</sequence>
<evidence type="ECO:0000256" key="2">
    <source>
        <dbReference type="SAM" id="MobiDB-lite"/>
    </source>
</evidence>
<feature type="region of interest" description="Disordered" evidence="2">
    <location>
        <begin position="185"/>
        <end position="207"/>
    </location>
</feature>
<organism evidence="3 4">
    <name type="scientific">Apiospora phragmitis</name>
    <dbReference type="NCBI Taxonomy" id="2905665"/>
    <lineage>
        <taxon>Eukaryota</taxon>
        <taxon>Fungi</taxon>
        <taxon>Dikarya</taxon>
        <taxon>Ascomycota</taxon>
        <taxon>Pezizomycotina</taxon>
        <taxon>Sordariomycetes</taxon>
        <taxon>Xylariomycetidae</taxon>
        <taxon>Amphisphaeriales</taxon>
        <taxon>Apiosporaceae</taxon>
        <taxon>Apiospora</taxon>
    </lineage>
</organism>
<gene>
    <name evidence="3" type="ORF">PG994_012135</name>
</gene>
<comment type="caution">
    <text evidence="3">The sequence shown here is derived from an EMBL/GenBank/DDBJ whole genome shotgun (WGS) entry which is preliminary data.</text>
</comment>
<keyword evidence="1" id="KW-0378">Hydrolase</keyword>
<keyword evidence="4" id="KW-1185">Reference proteome</keyword>
<dbReference type="GeneID" id="92096607"/>
<dbReference type="PANTHER" id="PTHR31956">
    <property type="entry name" value="NON-SPECIFIC PHOSPHOLIPASE C4-RELATED"/>
    <property type="match status" value="1"/>
</dbReference>
<proteinExistence type="predicted"/>
<dbReference type="PANTHER" id="PTHR31956:SF1">
    <property type="entry name" value="NON-SPECIFIC PHOSPHOLIPASE C1"/>
    <property type="match status" value="1"/>
</dbReference>
<evidence type="ECO:0000313" key="4">
    <source>
        <dbReference type="Proteomes" id="UP001480595"/>
    </source>
</evidence>
<dbReference type="Proteomes" id="UP001480595">
    <property type="component" value="Unassembled WGS sequence"/>
</dbReference>
<reference evidence="3 4" key="1">
    <citation type="submission" date="2023-01" db="EMBL/GenBank/DDBJ databases">
        <title>Analysis of 21 Apiospora genomes using comparative genomics revels a genus with tremendous synthesis potential of carbohydrate active enzymes and secondary metabolites.</title>
        <authorList>
            <person name="Sorensen T."/>
        </authorList>
    </citation>
    <scope>NUCLEOTIDE SEQUENCE [LARGE SCALE GENOMIC DNA]</scope>
    <source>
        <strain evidence="3 4">CBS 135458</strain>
    </source>
</reference>
<dbReference type="InterPro" id="IPR007312">
    <property type="entry name" value="Phosphoesterase"/>
</dbReference>
<protein>
    <submittedName>
        <fullName evidence="3">Extracellular phospholipase C</fullName>
    </submittedName>
</protein>
<accession>A0ABR1TX02</accession>
<dbReference type="InterPro" id="IPR017850">
    <property type="entry name" value="Alkaline_phosphatase_core_sf"/>
</dbReference>
<evidence type="ECO:0000313" key="3">
    <source>
        <dbReference type="EMBL" id="KAK8050405.1"/>
    </source>
</evidence>
<dbReference type="RefSeq" id="XP_066712654.1">
    <property type="nucleotide sequence ID" value="XM_066863544.1"/>
</dbReference>